<dbReference type="GO" id="GO:0016987">
    <property type="term" value="F:sigma factor activity"/>
    <property type="evidence" value="ECO:0007669"/>
    <property type="project" value="UniProtKB-KW"/>
</dbReference>
<reference evidence="8 9" key="1">
    <citation type="submission" date="2016-10" db="EMBL/GenBank/DDBJ databases">
        <authorList>
            <person name="de Groot N.N."/>
        </authorList>
    </citation>
    <scope>NUCLEOTIDE SEQUENCE [LARGE SCALE GENOMIC DNA]</scope>
    <source>
        <strain evidence="8 9">DSM 25383</strain>
    </source>
</reference>
<feature type="domain" description="RNA polymerase sigma-70 region 2" evidence="6">
    <location>
        <begin position="12"/>
        <end position="76"/>
    </location>
</feature>
<keyword evidence="2" id="KW-0805">Transcription regulation</keyword>
<dbReference type="PANTHER" id="PTHR43133">
    <property type="entry name" value="RNA POLYMERASE ECF-TYPE SIGMA FACTO"/>
    <property type="match status" value="1"/>
</dbReference>
<dbReference type="NCBIfam" id="TIGR02937">
    <property type="entry name" value="sigma70-ECF"/>
    <property type="match status" value="1"/>
</dbReference>
<dbReference type="RefSeq" id="WP_010261257.1">
    <property type="nucleotide sequence ID" value="NZ_CAEG01000010.1"/>
</dbReference>
<dbReference type="SUPFAM" id="SSF88946">
    <property type="entry name" value="Sigma2 domain of RNA polymerase sigma factors"/>
    <property type="match status" value="1"/>
</dbReference>
<dbReference type="PANTHER" id="PTHR43133:SF8">
    <property type="entry name" value="RNA POLYMERASE SIGMA FACTOR HI_1459-RELATED"/>
    <property type="match status" value="1"/>
</dbReference>
<evidence type="ECO:0000256" key="5">
    <source>
        <dbReference type="ARBA" id="ARBA00023163"/>
    </source>
</evidence>
<dbReference type="SUPFAM" id="SSF88659">
    <property type="entry name" value="Sigma3 and sigma4 domains of RNA polymerase sigma factors"/>
    <property type="match status" value="1"/>
</dbReference>
<dbReference type="InterPro" id="IPR013324">
    <property type="entry name" value="RNA_pol_sigma_r3/r4-like"/>
</dbReference>
<organism evidence="8 9">
    <name type="scientific">Alistipes timonensis JC136</name>
    <dbReference type="NCBI Taxonomy" id="1033731"/>
    <lineage>
        <taxon>Bacteria</taxon>
        <taxon>Pseudomonadati</taxon>
        <taxon>Bacteroidota</taxon>
        <taxon>Bacteroidia</taxon>
        <taxon>Bacteroidales</taxon>
        <taxon>Rikenellaceae</taxon>
        <taxon>Alistipes</taxon>
    </lineage>
</organism>
<evidence type="ECO:0000256" key="3">
    <source>
        <dbReference type="ARBA" id="ARBA00023082"/>
    </source>
</evidence>
<sequence length="184" mass="21447">MKPERNNPTEVFENYRRQLRAFIARRVDSEAEGEDILQEVFMRFVQTDTVNPVGQVAAWLFRTARNRIIDHSRKRREERMPQMHGQDDESGFVSEITALLADESSSPEMEYLRALVWEEVEKALGELPAAQRDVFELTEMEGFTFRELAEDTGIPVATLLSRKHYAVKYLRSRLADIYEAFLTD</sequence>
<name>A0A1H4AKN3_9BACT</name>
<evidence type="ECO:0000259" key="6">
    <source>
        <dbReference type="Pfam" id="PF04542"/>
    </source>
</evidence>
<dbReference type="InterPro" id="IPR014284">
    <property type="entry name" value="RNA_pol_sigma-70_dom"/>
</dbReference>
<dbReference type="Pfam" id="PF04542">
    <property type="entry name" value="Sigma70_r2"/>
    <property type="match status" value="1"/>
</dbReference>
<gene>
    <name evidence="8" type="ORF">SAMN05444145_10342</name>
</gene>
<evidence type="ECO:0000313" key="9">
    <source>
        <dbReference type="Proteomes" id="UP000183253"/>
    </source>
</evidence>
<proteinExistence type="inferred from homology"/>
<evidence type="ECO:0000256" key="1">
    <source>
        <dbReference type="ARBA" id="ARBA00010641"/>
    </source>
</evidence>
<dbReference type="InterPro" id="IPR007627">
    <property type="entry name" value="RNA_pol_sigma70_r2"/>
</dbReference>
<dbReference type="Gene3D" id="1.10.1740.10">
    <property type="match status" value="1"/>
</dbReference>
<dbReference type="EMBL" id="FNRI01000003">
    <property type="protein sequence ID" value="SEA36331.1"/>
    <property type="molecule type" value="Genomic_DNA"/>
</dbReference>
<dbReference type="Proteomes" id="UP000183253">
    <property type="component" value="Unassembled WGS sequence"/>
</dbReference>
<evidence type="ECO:0000259" key="7">
    <source>
        <dbReference type="Pfam" id="PF08281"/>
    </source>
</evidence>
<dbReference type="GO" id="GO:0006352">
    <property type="term" value="P:DNA-templated transcription initiation"/>
    <property type="evidence" value="ECO:0007669"/>
    <property type="project" value="InterPro"/>
</dbReference>
<protein>
    <submittedName>
        <fullName evidence="8">RNA polymerase sigma factor, sigma-70 family</fullName>
    </submittedName>
</protein>
<feature type="domain" description="RNA polymerase sigma factor 70 region 4 type 2" evidence="7">
    <location>
        <begin position="118"/>
        <end position="167"/>
    </location>
</feature>
<dbReference type="OrthoDB" id="9780326at2"/>
<dbReference type="STRING" id="1033731.SAMN05444145_10342"/>
<dbReference type="Pfam" id="PF08281">
    <property type="entry name" value="Sigma70_r4_2"/>
    <property type="match status" value="1"/>
</dbReference>
<dbReference type="CDD" id="cd06171">
    <property type="entry name" value="Sigma70_r4"/>
    <property type="match status" value="1"/>
</dbReference>
<comment type="similarity">
    <text evidence="1">Belongs to the sigma-70 factor family. ECF subfamily.</text>
</comment>
<evidence type="ECO:0000313" key="8">
    <source>
        <dbReference type="EMBL" id="SEA36331.1"/>
    </source>
</evidence>
<keyword evidence="3" id="KW-0731">Sigma factor</keyword>
<keyword evidence="5" id="KW-0804">Transcription</keyword>
<evidence type="ECO:0000256" key="4">
    <source>
        <dbReference type="ARBA" id="ARBA00023125"/>
    </source>
</evidence>
<dbReference type="AlphaFoldDB" id="A0A1H4AKN3"/>
<dbReference type="Gene3D" id="1.10.10.10">
    <property type="entry name" value="Winged helix-like DNA-binding domain superfamily/Winged helix DNA-binding domain"/>
    <property type="match status" value="1"/>
</dbReference>
<dbReference type="InterPro" id="IPR036388">
    <property type="entry name" value="WH-like_DNA-bd_sf"/>
</dbReference>
<keyword evidence="9" id="KW-1185">Reference proteome</keyword>
<dbReference type="InterPro" id="IPR013325">
    <property type="entry name" value="RNA_pol_sigma_r2"/>
</dbReference>
<dbReference type="InterPro" id="IPR013249">
    <property type="entry name" value="RNA_pol_sigma70_r4_t2"/>
</dbReference>
<dbReference type="InterPro" id="IPR039425">
    <property type="entry name" value="RNA_pol_sigma-70-like"/>
</dbReference>
<dbReference type="GO" id="GO:0003677">
    <property type="term" value="F:DNA binding"/>
    <property type="evidence" value="ECO:0007669"/>
    <property type="project" value="UniProtKB-KW"/>
</dbReference>
<accession>A0A1H4AKN3</accession>
<evidence type="ECO:0000256" key="2">
    <source>
        <dbReference type="ARBA" id="ARBA00023015"/>
    </source>
</evidence>
<keyword evidence="4" id="KW-0238">DNA-binding</keyword>